<sequence>MGRKALHTQEQVFQAADMLAANGIEVTPTALRDALGGGSLTTIYKHIDAWQETRRAAPSPFILEMPDSVKAAFSQCWQAAASEAGKEIAAIREKADAEIKSTKRRLDEAVSAIEQLESEGEADNAKLEKAEADLAAALAASQETAKESAAREAALSATADQMRQQIEAQQAELSRVHAEIDTTRSQHAAEITRLTADFTRQLAEQVSALHAAQSETERLREQLADAGQKLDEANIRERGKIEEAAAAKADAMRFADQLKDTKTRSAEVIGRLEKGKQDLEAELIAVRKESRELSAQLSRTTGELDALRSQVAGQNELIKSFATKEKTK</sequence>
<dbReference type="EMBL" id="CADCXN010000057">
    <property type="protein sequence ID" value="CAA9890784.1"/>
    <property type="molecule type" value="Genomic_DNA"/>
</dbReference>
<dbReference type="AlphaFoldDB" id="A0A8S0WIU4"/>
<gene>
    <name evidence="3" type="ORF">METHB2_290031</name>
</gene>
<organism evidence="3 4">
    <name type="scientific">Candidatus Methylobacter favarea</name>
    <dbReference type="NCBI Taxonomy" id="2707345"/>
    <lineage>
        <taxon>Bacteria</taxon>
        <taxon>Pseudomonadati</taxon>
        <taxon>Pseudomonadota</taxon>
        <taxon>Gammaproteobacteria</taxon>
        <taxon>Methylococcales</taxon>
        <taxon>Methylococcaceae</taxon>
        <taxon>Methylobacter</taxon>
    </lineage>
</organism>
<dbReference type="Proteomes" id="UP000494216">
    <property type="component" value="Unassembled WGS sequence"/>
</dbReference>
<evidence type="ECO:0000256" key="1">
    <source>
        <dbReference type="SAM" id="Coils"/>
    </source>
</evidence>
<name>A0A8S0WIU4_9GAMM</name>
<dbReference type="InterPro" id="IPR021104">
    <property type="entry name" value="KfrA_DNA-bd_N"/>
</dbReference>
<dbReference type="Pfam" id="PF11740">
    <property type="entry name" value="KfrA_N"/>
    <property type="match status" value="1"/>
</dbReference>
<reference evidence="3 4" key="1">
    <citation type="submission" date="2020-02" db="EMBL/GenBank/DDBJ databases">
        <authorList>
            <person name="Hogendoorn C."/>
        </authorList>
    </citation>
    <scope>NUCLEOTIDE SEQUENCE [LARGE SCALE GENOMIC DNA]</scope>
    <source>
        <strain evidence="3">METHB21</strain>
    </source>
</reference>
<evidence type="ECO:0000313" key="4">
    <source>
        <dbReference type="Proteomes" id="UP000494216"/>
    </source>
</evidence>
<feature type="domain" description="KfrA N-terminal DNA-binding" evidence="2">
    <location>
        <begin position="8"/>
        <end position="119"/>
    </location>
</feature>
<keyword evidence="4" id="KW-1185">Reference proteome</keyword>
<accession>A0A8S0WIU4</accession>
<feature type="coiled-coil region" evidence="1">
    <location>
        <begin position="92"/>
        <end position="236"/>
    </location>
</feature>
<proteinExistence type="predicted"/>
<evidence type="ECO:0000259" key="2">
    <source>
        <dbReference type="Pfam" id="PF11740"/>
    </source>
</evidence>
<keyword evidence="1" id="KW-0175">Coiled coil</keyword>
<evidence type="ECO:0000313" key="3">
    <source>
        <dbReference type="EMBL" id="CAA9890784.1"/>
    </source>
</evidence>
<feature type="coiled-coil region" evidence="1">
    <location>
        <begin position="269"/>
        <end position="310"/>
    </location>
</feature>
<protein>
    <recommendedName>
        <fullName evidence="2">KfrA N-terminal DNA-binding domain-containing protein</fullName>
    </recommendedName>
</protein>
<comment type="caution">
    <text evidence="3">The sequence shown here is derived from an EMBL/GenBank/DDBJ whole genome shotgun (WGS) entry which is preliminary data.</text>
</comment>
<dbReference type="RefSeq" id="WP_174625694.1">
    <property type="nucleotide sequence ID" value="NZ_CADCXN010000057.1"/>
</dbReference>